<accession>A0AAP5UY72</accession>
<gene>
    <name evidence="1" type="ORF">ParKJ_41000</name>
</gene>
<dbReference type="Proteomes" id="UP001246473">
    <property type="component" value="Unassembled WGS sequence"/>
</dbReference>
<dbReference type="InterPro" id="IPR029052">
    <property type="entry name" value="Metallo-depent_PP-like"/>
</dbReference>
<proteinExistence type="predicted"/>
<name>A0AAP5UY72_9BURK</name>
<evidence type="ECO:0000313" key="2">
    <source>
        <dbReference type="Proteomes" id="UP001246473"/>
    </source>
</evidence>
<dbReference type="RefSeq" id="WP_315697745.1">
    <property type="nucleotide sequence ID" value="NZ_JANSLM010000029.1"/>
</dbReference>
<comment type="caution">
    <text evidence="1">The sequence shown here is derived from an EMBL/GenBank/DDBJ whole genome shotgun (WGS) entry which is preliminary data.</text>
</comment>
<protein>
    <submittedName>
        <fullName evidence="1">Metallophosphatase family protein</fullName>
    </submittedName>
</protein>
<dbReference type="EMBL" id="JANSLM010000029">
    <property type="protein sequence ID" value="MDT8843780.1"/>
    <property type="molecule type" value="Genomic_DNA"/>
</dbReference>
<evidence type="ECO:0000313" key="1">
    <source>
        <dbReference type="EMBL" id="MDT8843780.1"/>
    </source>
</evidence>
<reference evidence="1" key="1">
    <citation type="submission" date="2022-08" db="EMBL/GenBank/DDBJ databases">
        <authorList>
            <person name="Kim S.-J."/>
        </authorList>
    </citation>
    <scope>NUCLEOTIDE SEQUENCE</scope>
    <source>
        <strain evidence="1">KJ</strain>
    </source>
</reference>
<dbReference type="AlphaFoldDB" id="A0AAP5UY72"/>
<dbReference type="PANTHER" id="PTHR30337">
    <property type="entry name" value="COMPONENT OF ATP-DEPENDENT DSDNA EXONUCLEASE"/>
    <property type="match status" value="1"/>
</dbReference>
<dbReference type="InterPro" id="IPR050535">
    <property type="entry name" value="DNA_Repair-Maintenance_Comp"/>
</dbReference>
<dbReference type="Gene3D" id="3.60.21.10">
    <property type="match status" value="1"/>
</dbReference>
<organism evidence="1 2">
    <name type="scientific">Paraburkholderia fungorum</name>
    <dbReference type="NCBI Taxonomy" id="134537"/>
    <lineage>
        <taxon>Bacteria</taxon>
        <taxon>Pseudomonadati</taxon>
        <taxon>Pseudomonadota</taxon>
        <taxon>Betaproteobacteria</taxon>
        <taxon>Burkholderiales</taxon>
        <taxon>Burkholderiaceae</taxon>
        <taxon>Paraburkholderia</taxon>
    </lineage>
</organism>
<dbReference type="SUPFAM" id="SSF56300">
    <property type="entry name" value="Metallo-dependent phosphatases"/>
    <property type="match status" value="1"/>
</dbReference>
<sequence length="463" mass="48979">MKLAHFSDLHYAPDNLAESERCFSFAVGDAIASGAQVGVISGDSTDHRLDAHAPSLHALAIQVHRLANAMPVLMLQGTFSHEPPGTLDNFALMGGAHQVHVADRVSQVALIDGRFWASTGPVFSDDELRQFIGVKPEIVFTCLPTVNKGQLAASVGALAAGTELGDVLAAYLAAAGRVNTQLRAAGIPTVGVSHGTVNGCTTEHGVVMAGFDHEFSLTALFEAECDGFMLGHIHKAQQWAREGRLVAYPGSIGRFHYGEEGEKGYLAWDVQPGVASATLIATPSRQMVCVDFDGPPDMARLAEIAADATDKFVRVRWQVDEEHRQAVDREAIKALFSGAAGLKVESRVLPVVRSRAEGISLETTVEGKLARWAELTAVDVGPLQERLQLLVSAEAEAIASDVLARIESQPDERSDPQTLAAVLQHPAVGAIAADAPAASAVPSAPAGTQPSTLDWLDDDLFAA</sequence>